<reference evidence="1" key="2">
    <citation type="submission" date="2020-09" db="EMBL/GenBank/DDBJ databases">
        <authorList>
            <person name="Sun Q."/>
            <person name="Ohkuma M."/>
        </authorList>
    </citation>
    <scope>NUCLEOTIDE SEQUENCE</scope>
    <source>
        <strain evidence="1">JCM 4714</strain>
    </source>
</reference>
<dbReference type="Proteomes" id="UP000655443">
    <property type="component" value="Unassembled WGS sequence"/>
</dbReference>
<evidence type="ECO:0000313" key="2">
    <source>
        <dbReference type="Proteomes" id="UP000655443"/>
    </source>
</evidence>
<evidence type="ECO:0008006" key="3">
    <source>
        <dbReference type="Google" id="ProtNLM"/>
    </source>
</evidence>
<name>A0A918YRV4_9ACTN</name>
<organism evidence="1 2">
    <name type="scientific">Streptomyces alanosinicus</name>
    <dbReference type="NCBI Taxonomy" id="68171"/>
    <lineage>
        <taxon>Bacteria</taxon>
        <taxon>Bacillati</taxon>
        <taxon>Actinomycetota</taxon>
        <taxon>Actinomycetes</taxon>
        <taxon>Kitasatosporales</taxon>
        <taxon>Streptomycetaceae</taxon>
        <taxon>Streptomyces</taxon>
    </lineage>
</organism>
<keyword evidence="2" id="KW-1185">Reference proteome</keyword>
<comment type="caution">
    <text evidence="1">The sequence shown here is derived from an EMBL/GenBank/DDBJ whole genome shotgun (WGS) entry which is preliminary data.</text>
</comment>
<protein>
    <recommendedName>
        <fullName evidence="3">MepB domain containing protein</fullName>
    </recommendedName>
</protein>
<gene>
    <name evidence="1" type="ORF">GCM10010339_77630</name>
</gene>
<dbReference type="InterPro" id="IPR011235">
    <property type="entry name" value="MepB-like"/>
</dbReference>
<dbReference type="Pfam" id="PF08877">
    <property type="entry name" value="MepB-like"/>
    <property type="match status" value="1"/>
</dbReference>
<dbReference type="EMBL" id="BMVG01000036">
    <property type="protein sequence ID" value="GHE12800.1"/>
    <property type="molecule type" value="Genomic_DNA"/>
</dbReference>
<dbReference type="InterPro" id="IPR038231">
    <property type="entry name" value="MepB-like_sf"/>
</dbReference>
<sequence>MATDKAMAAGEATATDEPWAAHSDVLAAKERVYDPCGFSCSQPVPEAESAEYAAHQFTLKGLSVRFRVARTTPTKAGQFVTVWQRSAEGPIRPFDVDDGVDLFVVSSREGDRFGHFVFPRDLLRERDIVSRNGSGGKRAFRVYPPWVTTTSRQARNTQAWQVKYFLPIGEDGTVDLEQARALYAGGSAVRS</sequence>
<dbReference type="RefSeq" id="WP_308433453.1">
    <property type="nucleotide sequence ID" value="NZ_BMVG01000036.1"/>
</dbReference>
<evidence type="ECO:0000313" key="1">
    <source>
        <dbReference type="EMBL" id="GHE12800.1"/>
    </source>
</evidence>
<dbReference type="Gene3D" id="3.40.1350.140">
    <property type="entry name" value="MepB-like"/>
    <property type="match status" value="1"/>
</dbReference>
<dbReference type="AlphaFoldDB" id="A0A918YRV4"/>
<accession>A0A918YRV4</accession>
<proteinExistence type="predicted"/>
<reference evidence="1" key="1">
    <citation type="journal article" date="2014" name="Int. J. Syst. Evol. Microbiol.">
        <title>Complete genome sequence of Corynebacterium casei LMG S-19264T (=DSM 44701T), isolated from a smear-ripened cheese.</title>
        <authorList>
            <consortium name="US DOE Joint Genome Institute (JGI-PGF)"/>
            <person name="Walter F."/>
            <person name="Albersmeier A."/>
            <person name="Kalinowski J."/>
            <person name="Ruckert C."/>
        </authorList>
    </citation>
    <scope>NUCLEOTIDE SEQUENCE</scope>
    <source>
        <strain evidence="1">JCM 4714</strain>
    </source>
</reference>